<evidence type="ECO:0008006" key="5">
    <source>
        <dbReference type="Google" id="ProtNLM"/>
    </source>
</evidence>
<feature type="chain" id="PRO_5036366310" description="Secreted protein" evidence="1">
    <location>
        <begin position="19"/>
        <end position="100"/>
    </location>
</feature>
<sequence length="100" mass="11252">MLIKKALCYLATPSLLWAQAINHHVQPGVNPAEQMFCLHIERVPVEILSLCAIQYTCNSGHVHSCGRARRRELQQCTNCPDETGERFLDPCEHGPCPNIQ</sequence>
<evidence type="ECO:0000313" key="3">
    <source>
        <dbReference type="EMBL" id="KAA1092405.1"/>
    </source>
</evidence>
<evidence type="ECO:0000256" key="1">
    <source>
        <dbReference type="SAM" id="SignalP"/>
    </source>
</evidence>
<keyword evidence="1" id="KW-0732">Signal</keyword>
<feature type="signal peptide" evidence="1">
    <location>
        <begin position="1"/>
        <end position="18"/>
    </location>
</feature>
<protein>
    <recommendedName>
        <fullName evidence="5">Secreted protein</fullName>
    </recommendedName>
</protein>
<evidence type="ECO:0000313" key="2">
    <source>
        <dbReference type="EMBL" id="KAA1088944.1"/>
    </source>
</evidence>
<evidence type="ECO:0000313" key="4">
    <source>
        <dbReference type="Proteomes" id="UP000324748"/>
    </source>
</evidence>
<name>A0A5B0NT31_PUCGR</name>
<dbReference type="AlphaFoldDB" id="A0A5B0NT31"/>
<dbReference type="EMBL" id="VSWC01000080">
    <property type="protein sequence ID" value="KAA1092405.1"/>
    <property type="molecule type" value="Genomic_DNA"/>
</dbReference>
<dbReference type="Proteomes" id="UP000324748">
    <property type="component" value="Unassembled WGS sequence"/>
</dbReference>
<accession>A0A5B0NT31</accession>
<comment type="caution">
    <text evidence="3">The sequence shown here is derived from an EMBL/GenBank/DDBJ whole genome shotgun (WGS) entry which is preliminary data.</text>
</comment>
<keyword evidence="4" id="KW-1185">Reference proteome</keyword>
<organism evidence="3 4">
    <name type="scientific">Puccinia graminis f. sp. tritici</name>
    <dbReference type="NCBI Taxonomy" id="56615"/>
    <lineage>
        <taxon>Eukaryota</taxon>
        <taxon>Fungi</taxon>
        <taxon>Dikarya</taxon>
        <taxon>Basidiomycota</taxon>
        <taxon>Pucciniomycotina</taxon>
        <taxon>Pucciniomycetes</taxon>
        <taxon>Pucciniales</taxon>
        <taxon>Pucciniaceae</taxon>
        <taxon>Puccinia</taxon>
    </lineage>
</organism>
<gene>
    <name evidence="2" type="ORF">PGT21_001531</name>
    <name evidence="3" type="ORF">PGT21_001664</name>
</gene>
<reference evidence="3 4" key="1">
    <citation type="submission" date="2019-05" db="EMBL/GenBank/DDBJ databases">
        <title>Emergence of the Ug99 lineage of the wheat stem rust pathogen through somatic hybridization.</title>
        <authorList>
            <person name="Li F."/>
            <person name="Upadhyaya N.M."/>
            <person name="Sperschneider J."/>
            <person name="Matny O."/>
            <person name="Nguyen-Phuc H."/>
            <person name="Mago R."/>
            <person name="Raley C."/>
            <person name="Miller M.E."/>
            <person name="Silverstein K.A.T."/>
            <person name="Henningsen E."/>
            <person name="Hirsch C.D."/>
            <person name="Visser B."/>
            <person name="Pretorius Z.A."/>
            <person name="Steffenson B.J."/>
            <person name="Schwessinger B."/>
            <person name="Dodds P.N."/>
            <person name="Figueroa M."/>
        </authorList>
    </citation>
    <scope>NUCLEOTIDE SEQUENCE [LARGE SCALE GENOMIC DNA]</scope>
    <source>
        <strain evidence="3">21-0</strain>
    </source>
</reference>
<dbReference type="EMBL" id="VSWC01000093">
    <property type="protein sequence ID" value="KAA1088944.1"/>
    <property type="molecule type" value="Genomic_DNA"/>
</dbReference>
<proteinExistence type="predicted"/>